<keyword evidence="2" id="KW-0808">Transferase</keyword>
<evidence type="ECO:0000313" key="2">
    <source>
        <dbReference type="EMBL" id="MDH8677416.1"/>
    </source>
</evidence>
<reference evidence="2 3" key="1">
    <citation type="submission" date="2023-04" db="EMBL/GenBank/DDBJ databases">
        <title>Fusibacter bizertensis strain WBS, isolated from littoral bottom sediments of the Arctic seas - biochemical and genomic analysis.</title>
        <authorList>
            <person name="Brioukhanov A.L."/>
        </authorList>
    </citation>
    <scope>NUCLEOTIDE SEQUENCE [LARGE SCALE GENOMIC DNA]</scope>
    <source>
        <strain evidence="2 3">WBS</strain>
    </source>
</reference>
<dbReference type="PROSITE" id="PS50878">
    <property type="entry name" value="RT_POL"/>
    <property type="match status" value="1"/>
</dbReference>
<evidence type="ECO:0000313" key="3">
    <source>
        <dbReference type="Proteomes" id="UP001158045"/>
    </source>
</evidence>
<dbReference type="Proteomes" id="UP001158045">
    <property type="component" value="Unassembled WGS sequence"/>
</dbReference>
<sequence>MKFSLNDKIIVDRVVIFLCGPYFSGKSDDRRKIIQMHLHKEYQENVLPLIIDDFLSEENLSLSTNVQLLEEIFAAFSHRTYIFLDTISSSSELGLFGNNSFNHGIKVFLPKVSDIHDKENVGYFVRNVILGHDRERIQKIYYRPKITRHPISSDFVKERYGFINNKVPEVIIQSIKEDNILEAIKESDLVIYNSNEIPDDIYKINYQIIDNKLNIQVSVKLLFYITVALVYSEFKTELANKSKSMFTEKDTIDFLETIKFTLSTYIKDKVHQNFGKINSYNIQTKINRPINQIIHHILEFIYVYHTKSSRYHGYNLIKSEKSILKNIDSLNMLPSFIEMFDINEHDYQLVESVYNNPDKYCVTSTIRKENKKREIVKYVESEDGEELRTLHKKMVNKLIENYEFSSASFAYKKGTSTFDCVKKHKDNISFVKLDITKYFNSIRLDNLINRLKKEFNILGEVKDSDRMLFETFFYKGKLPLGLVSSPILSDIYLRDFDDTIIKKLDDLDSGLVFTRYADDMLISKKDIISEELRQQIVELIINELIQYQLELNKSKTKSFTLSKQGDHFRFLGINIVKTTDLNKLTVGKKFIYETAKLFLDYLSKKDAGVNQESKYYTEKIISGRISYIIQIEGTSGFNLLINRIRKSTDMKFKYLDNKIIFD</sequence>
<keyword evidence="3" id="KW-1185">Reference proteome</keyword>
<keyword evidence="2" id="KW-0548">Nucleotidyltransferase</keyword>
<dbReference type="RefSeq" id="WP_281093230.1">
    <property type="nucleotide sequence ID" value="NZ_JARYZI010000002.1"/>
</dbReference>
<name>A0ABT6NAH5_9FIRM</name>
<dbReference type="InterPro" id="IPR043502">
    <property type="entry name" value="DNA/RNA_pol_sf"/>
</dbReference>
<dbReference type="InterPro" id="IPR051083">
    <property type="entry name" value="GrpII_Intron_Splice-Mob/Def"/>
</dbReference>
<gene>
    <name evidence="2" type="ORF">QE109_04615</name>
</gene>
<dbReference type="PANTHER" id="PTHR34047">
    <property type="entry name" value="NUCLEAR INTRON MATURASE 1, MITOCHONDRIAL-RELATED"/>
    <property type="match status" value="1"/>
</dbReference>
<dbReference type="GO" id="GO:0003964">
    <property type="term" value="F:RNA-directed DNA polymerase activity"/>
    <property type="evidence" value="ECO:0007669"/>
    <property type="project" value="UniProtKB-KW"/>
</dbReference>
<feature type="domain" description="Reverse transcriptase" evidence="1">
    <location>
        <begin position="346"/>
        <end position="575"/>
    </location>
</feature>
<dbReference type="InterPro" id="IPR000477">
    <property type="entry name" value="RT_dom"/>
</dbReference>
<accession>A0ABT6NAH5</accession>
<keyword evidence="2" id="KW-0695">RNA-directed DNA polymerase</keyword>
<evidence type="ECO:0000259" key="1">
    <source>
        <dbReference type="PROSITE" id="PS50878"/>
    </source>
</evidence>
<dbReference type="SUPFAM" id="SSF56672">
    <property type="entry name" value="DNA/RNA polymerases"/>
    <property type="match status" value="1"/>
</dbReference>
<protein>
    <submittedName>
        <fullName evidence="2">Reverse transcriptase domain-containing protein</fullName>
    </submittedName>
</protein>
<dbReference type="Pfam" id="PF00078">
    <property type="entry name" value="RVT_1"/>
    <property type="match status" value="1"/>
</dbReference>
<organism evidence="2 3">
    <name type="scientific">Fusibacter bizertensis</name>
    <dbReference type="NCBI Taxonomy" id="1488331"/>
    <lineage>
        <taxon>Bacteria</taxon>
        <taxon>Bacillati</taxon>
        <taxon>Bacillota</taxon>
        <taxon>Clostridia</taxon>
        <taxon>Eubacteriales</taxon>
        <taxon>Eubacteriales Family XII. Incertae Sedis</taxon>
        <taxon>Fusibacter</taxon>
    </lineage>
</organism>
<comment type="caution">
    <text evidence="2">The sequence shown here is derived from an EMBL/GenBank/DDBJ whole genome shotgun (WGS) entry which is preliminary data.</text>
</comment>
<proteinExistence type="predicted"/>
<dbReference type="EMBL" id="JARYZI010000002">
    <property type="protein sequence ID" value="MDH8677416.1"/>
    <property type="molecule type" value="Genomic_DNA"/>
</dbReference>